<organism evidence="7 8">
    <name type="scientific">Bradyrhizobium iriomotense</name>
    <dbReference type="NCBI Taxonomy" id="441950"/>
    <lineage>
        <taxon>Bacteria</taxon>
        <taxon>Pseudomonadati</taxon>
        <taxon>Pseudomonadota</taxon>
        <taxon>Alphaproteobacteria</taxon>
        <taxon>Hyphomicrobiales</taxon>
        <taxon>Nitrobacteraceae</taxon>
        <taxon>Bradyrhizobium</taxon>
    </lineage>
</organism>
<dbReference type="Pfam" id="PF03865">
    <property type="entry name" value="ShlB"/>
    <property type="match status" value="1"/>
</dbReference>
<evidence type="ECO:0000313" key="7">
    <source>
        <dbReference type="EMBL" id="GLR91993.1"/>
    </source>
</evidence>
<reference evidence="8" key="1">
    <citation type="journal article" date="2019" name="Int. J. Syst. Evol. Microbiol.">
        <title>The Global Catalogue of Microorganisms (GCM) 10K type strain sequencing project: providing services to taxonomists for standard genome sequencing and annotation.</title>
        <authorList>
            <consortium name="The Broad Institute Genomics Platform"/>
            <consortium name="The Broad Institute Genome Sequencing Center for Infectious Disease"/>
            <person name="Wu L."/>
            <person name="Ma J."/>
        </authorList>
    </citation>
    <scope>NUCLEOTIDE SEQUENCE [LARGE SCALE GENOMIC DNA]</scope>
    <source>
        <strain evidence="8">NBRC 102520</strain>
    </source>
</reference>
<gene>
    <name evidence="7" type="ORF">GCM10007857_87110</name>
</gene>
<evidence type="ECO:0000259" key="5">
    <source>
        <dbReference type="Pfam" id="PF03865"/>
    </source>
</evidence>
<evidence type="ECO:0000256" key="4">
    <source>
        <dbReference type="SAM" id="MobiDB-lite"/>
    </source>
</evidence>
<dbReference type="PANTHER" id="PTHR34597">
    <property type="entry name" value="SLR1661 PROTEIN"/>
    <property type="match status" value="1"/>
</dbReference>
<evidence type="ECO:0000256" key="3">
    <source>
        <dbReference type="ARBA" id="ARBA00023237"/>
    </source>
</evidence>
<feature type="domain" description="Haemolysin activator HlyB C-terminal" evidence="5">
    <location>
        <begin position="217"/>
        <end position="531"/>
    </location>
</feature>
<accession>A0ABQ6BD50</accession>
<evidence type="ECO:0000259" key="6">
    <source>
        <dbReference type="Pfam" id="PF08479"/>
    </source>
</evidence>
<feature type="region of interest" description="Disordered" evidence="4">
    <location>
        <begin position="33"/>
        <end position="66"/>
    </location>
</feature>
<keyword evidence="8" id="KW-1185">Reference proteome</keyword>
<proteinExistence type="predicted"/>
<feature type="compositionally biased region" description="Polar residues" evidence="4">
    <location>
        <begin position="47"/>
        <end position="66"/>
    </location>
</feature>
<evidence type="ECO:0000256" key="2">
    <source>
        <dbReference type="ARBA" id="ARBA00022692"/>
    </source>
</evidence>
<keyword evidence="1" id="KW-0472">Membrane</keyword>
<keyword evidence="3" id="KW-0998">Cell outer membrane</keyword>
<keyword evidence="2" id="KW-0812">Transmembrane</keyword>
<evidence type="ECO:0000256" key="1">
    <source>
        <dbReference type="ARBA" id="ARBA00022452"/>
    </source>
</evidence>
<protein>
    <submittedName>
        <fullName evidence="7">Heme utilization protein</fullName>
    </submittedName>
</protein>
<sequence>MLGRFLRVAICTGVGIGSPVGLTIARAQITAPSQLTPQDLRPPTPADAQSINLPGTSPATAPTGDSNLTVRIRDVRLEGAFVERASADDVLIASLRGRRVSVAQIYATASTLERAYAEAGYPLVRVAVPPQRLVDGGSLRLVVVDGFIETVEVEGVPARVRSIVAARATRLVGQRHLELAQLERILLVAGGVPGLKLRSTLMRGNREGGARLILEGEHRLVTGSAGADDRLPGSLGTWQLRGAVALNGAFGAGEQIYGTVGLGANLRAATERAAPLAVYGGGLVVPIGIDGLTINPEYTHSTTRTAQAPGVVASYGTFERFALRLREPIVLTHKSSLHANVSLEVIDQQIAAPDFGVTLSHDHYGVFRAGADFSTTLPWGSTIQLGGLWSGGLGGRSVTDAAASGVPLSRLGAGPDFAKLAGDLRISQALPAGLRWDVICIGQTTFGKPIFRSEQISLDGSDLISAFASGTFTADQGATLRSELARPFGINAFNTTVSPYVFGAIGRGWLANTTIVERPAFNAGAAGLGLRGNLDAGISTASLALEAARGFTDLPGTRQGWRANVIAAMAY</sequence>
<keyword evidence="1" id="KW-1134">Transmembrane beta strand</keyword>
<dbReference type="Gene3D" id="3.10.20.310">
    <property type="entry name" value="membrane protein fhac"/>
    <property type="match status" value="1"/>
</dbReference>
<evidence type="ECO:0000313" key="8">
    <source>
        <dbReference type="Proteomes" id="UP001156905"/>
    </source>
</evidence>
<dbReference type="EMBL" id="BSOW01000060">
    <property type="protein sequence ID" value="GLR91993.1"/>
    <property type="molecule type" value="Genomic_DNA"/>
</dbReference>
<dbReference type="PANTHER" id="PTHR34597:SF6">
    <property type="entry name" value="BLR6126 PROTEIN"/>
    <property type="match status" value="1"/>
</dbReference>
<dbReference type="InterPro" id="IPR051544">
    <property type="entry name" value="TPS_OM_transporter"/>
</dbReference>
<name>A0ABQ6BD50_9BRAD</name>
<feature type="domain" description="Polypeptide-transport-associated ShlB-type" evidence="6">
    <location>
        <begin position="71"/>
        <end position="146"/>
    </location>
</feature>
<dbReference type="Proteomes" id="UP001156905">
    <property type="component" value="Unassembled WGS sequence"/>
</dbReference>
<comment type="caution">
    <text evidence="7">The sequence shown here is derived from an EMBL/GenBank/DDBJ whole genome shotgun (WGS) entry which is preliminary data.</text>
</comment>
<dbReference type="Pfam" id="PF08479">
    <property type="entry name" value="POTRA_2"/>
    <property type="match status" value="1"/>
</dbReference>
<dbReference type="InterPro" id="IPR005565">
    <property type="entry name" value="Hemolysn_activator_HlyB_C"/>
</dbReference>
<dbReference type="Gene3D" id="2.40.160.50">
    <property type="entry name" value="membrane protein fhac: a member of the omp85/tpsb transporter family"/>
    <property type="match status" value="1"/>
</dbReference>
<dbReference type="InterPro" id="IPR013686">
    <property type="entry name" value="Polypept-transport_assoc_ShlB"/>
</dbReference>